<organism evidence="1 2">
    <name type="scientific">Streptomyces canarius</name>
    <dbReference type="NCBI Taxonomy" id="285453"/>
    <lineage>
        <taxon>Bacteria</taxon>
        <taxon>Bacillati</taxon>
        <taxon>Actinomycetota</taxon>
        <taxon>Actinomycetes</taxon>
        <taxon>Kitasatosporales</taxon>
        <taxon>Streptomycetaceae</taxon>
        <taxon>Streptomyces</taxon>
    </lineage>
</organism>
<name>A0ABQ3DCH1_9ACTN</name>
<reference evidence="2" key="1">
    <citation type="journal article" date="2019" name="Int. J. Syst. Evol. Microbiol.">
        <title>The Global Catalogue of Microorganisms (GCM) 10K type strain sequencing project: providing services to taxonomists for standard genome sequencing and annotation.</title>
        <authorList>
            <consortium name="The Broad Institute Genomics Platform"/>
            <consortium name="The Broad Institute Genome Sequencing Center for Infectious Disease"/>
            <person name="Wu L."/>
            <person name="Ma J."/>
        </authorList>
    </citation>
    <scope>NUCLEOTIDE SEQUENCE [LARGE SCALE GENOMIC DNA]</scope>
    <source>
        <strain evidence="2">JCM 4733</strain>
    </source>
</reference>
<dbReference type="EMBL" id="BMVN01000124">
    <property type="protein sequence ID" value="GHA77456.1"/>
    <property type="molecule type" value="Genomic_DNA"/>
</dbReference>
<sequence>MQEMRYGGGQLYFEPNWETLDSPRTYNWIYSPYQNHMHLSSILATHRTSVSSYDYNVSAVVGTDQHVYIAHTIADADGLRGGVYSELPGGGICESIAIGRGGNDVPTSDPGDPAYAAQQNVSLACISPQDHTLWVNHSHNGGFAWDGWNRTTGGNAYSTAGPEVDGAPGGEVFANISWSGGEDASIKQGMILMKRIQ</sequence>
<proteinExistence type="predicted"/>
<dbReference type="Proteomes" id="UP000653644">
    <property type="component" value="Unassembled WGS sequence"/>
</dbReference>
<keyword evidence="2" id="KW-1185">Reference proteome</keyword>
<dbReference type="RefSeq" id="WP_189895262.1">
    <property type="nucleotide sequence ID" value="NZ_BMVN01000124.1"/>
</dbReference>
<evidence type="ECO:0000313" key="1">
    <source>
        <dbReference type="EMBL" id="GHA77456.1"/>
    </source>
</evidence>
<gene>
    <name evidence="1" type="ORF">GCM10010345_93850</name>
</gene>
<protein>
    <submittedName>
        <fullName evidence="1">Uncharacterized protein</fullName>
    </submittedName>
</protein>
<accession>A0ABQ3DCH1</accession>
<evidence type="ECO:0000313" key="2">
    <source>
        <dbReference type="Proteomes" id="UP000653644"/>
    </source>
</evidence>
<comment type="caution">
    <text evidence="1">The sequence shown here is derived from an EMBL/GenBank/DDBJ whole genome shotgun (WGS) entry which is preliminary data.</text>
</comment>